<accession>X0VSN0</accession>
<organism evidence="2">
    <name type="scientific">marine sediment metagenome</name>
    <dbReference type="NCBI Taxonomy" id="412755"/>
    <lineage>
        <taxon>unclassified sequences</taxon>
        <taxon>metagenomes</taxon>
        <taxon>ecological metagenomes</taxon>
    </lineage>
</organism>
<feature type="transmembrane region" description="Helical" evidence="1">
    <location>
        <begin position="40"/>
        <end position="60"/>
    </location>
</feature>
<protein>
    <submittedName>
        <fullName evidence="2">Uncharacterized protein</fullName>
    </submittedName>
</protein>
<keyword evidence="1" id="KW-1133">Transmembrane helix</keyword>
<sequence>FGRGFGPSVAVGTAILALFVWATARHVRFGWSTISPAALAWMVMGAYSVSQALLGAVGRLTMGIEHAIRPDYISHALFLPVAALVLLWLPPRGLSVRQPVVRTARTVAWGALVGLSLSLAAANWGRAPATILRESRARLQHGKACAQLVRLTPSGDCLDLLFPSFYPRFVLRLEKLDRLGVIRPGLVTEIRPAEVGQGEGSVQEATLVGDTLALRGWATIDEDQTDAIVLASREADAAPPRVIAVFETGRRGKGLARQQGRRLRHAGWR</sequence>
<feature type="non-terminal residue" evidence="2">
    <location>
        <position position="1"/>
    </location>
</feature>
<feature type="transmembrane region" description="Helical" evidence="1">
    <location>
        <begin position="72"/>
        <end position="89"/>
    </location>
</feature>
<proteinExistence type="predicted"/>
<dbReference type="EMBL" id="BARS01024065">
    <property type="protein sequence ID" value="GAG03536.1"/>
    <property type="molecule type" value="Genomic_DNA"/>
</dbReference>
<reference evidence="2" key="1">
    <citation type="journal article" date="2014" name="Front. Microbiol.">
        <title>High frequency of phylogenetically diverse reductive dehalogenase-homologous genes in deep subseafloor sedimentary metagenomes.</title>
        <authorList>
            <person name="Kawai M."/>
            <person name="Futagami T."/>
            <person name="Toyoda A."/>
            <person name="Takaki Y."/>
            <person name="Nishi S."/>
            <person name="Hori S."/>
            <person name="Arai W."/>
            <person name="Tsubouchi T."/>
            <person name="Morono Y."/>
            <person name="Uchiyama I."/>
            <person name="Ito T."/>
            <person name="Fujiyama A."/>
            <person name="Inagaki F."/>
            <person name="Takami H."/>
        </authorList>
    </citation>
    <scope>NUCLEOTIDE SEQUENCE</scope>
    <source>
        <strain evidence="2">Expedition CK06-06</strain>
    </source>
</reference>
<evidence type="ECO:0000313" key="2">
    <source>
        <dbReference type="EMBL" id="GAG03536.1"/>
    </source>
</evidence>
<evidence type="ECO:0000256" key="1">
    <source>
        <dbReference type="SAM" id="Phobius"/>
    </source>
</evidence>
<dbReference type="AlphaFoldDB" id="X0VSN0"/>
<gene>
    <name evidence="2" type="ORF">S01H1_38249</name>
</gene>
<keyword evidence="1" id="KW-0472">Membrane</keyword>
<name>X0VSN0_9ZZZZ</name>
<keyword evidence="1" id="KW-0812">Transmembrane</keyword>
<feature type="non-terminal residue" evidence="2">
    <location>
        <position position="269"/>
    </location>
</feature>
<comment type="caution">
    <text evidence="2">The sequence shown here is derived from an EMBL/GenBank/DDBJ whole genome shotgun (WGS) entry which is preliminary data.</text>
</comment>
<feature type="transmembrane region" description="Helical" evidence="1">
    <location>
        <begin position="109"/>
        <end position="129"/>
    </location>
</feature>